<sequence length="155" mass="17780">MKLRRAKEASELSSAQMEAKIKYPSSANLWRSYSTHPELVTKKNQPERIPNEEDIEDTIWKIFNGVDGDIRSLIESLRPNQDEPSNKSNYLGFATHQSQTANWIRDQINFVLRVIDFTNRVNRSFPDLDIGALIGGFRSNQKDISYKSSCYGILP</sequence>
<reference evidence="1" key="1">
    <citation type="submission" date="2016-07" db="EMBL/GenBank/DDBJ databases">
        <title>De novo transcriptome assembly of four accessions of the metal hyperaccumulator plant Noccaea caerulescens.</title>
        <authorList>
            <person name="Blande D."/>
            <person name="Halimaa P."/>
            <person name="Tervahauta A.I."/>
            <person name="Aarts M.G."/>
            <person name="Karenlampi S.O."/>
        </authorList>
    </citation>
    <scope>NUCLEOTIDE SEQUENCE</scope>
</reference>
<dbReference type="EMBL" id="GEVM01020091">
    <property type="protein sequence ID" value="JAU85847.1"/>
    <property type="molecule type" value="Transcribed_RNA"/>
</dbReference>
<gene>
    <name evidence="1" type="ORF">MP_TR22325_c6_g1_i1_g.65032</name>
</gene>
<accession>A0A1J3IZR5</accession>
<name>A0A1J3IZR5_NOCCA</name>
<dbReference type="AlphaFoldDB" id="A0A1J3IZR5"/>
<organism evidence="1">
    <name type="scientific">Noccaea caerulescens</name>
    <name type="common">Alpine penny-cress</name>
    <name type="synonym">Thlaspi caerulescens</name>
    <dbReference type="NCBI Taxonomy" id="107243"/>
    <lineage>
        <taxon>Eukaryota</taxon>
        <taxon>Viridiplantae</taxon>
        <taxon>Streptophyta</taxon>
        <taxon>Embryophyta</taxon>
        <taxon>Tracheophyta</taxon>
        <taxon>Spermatophyta</taxon>
        <taxon>Magnoliopsida</taxon>
        <taxon>eudicotyledons</taxon>
        <taxon>Gunneridae</taxon>
        <taxon>Pentapetalae</taxon>
        <taxon>rosids</taxon>
        <taxon>malvids</taxon>
        <taxon>Brassicales</taxon>
        <taxon>Brassicaceae</taxon>
        <taxon>Coluteocarpeae</taxon>
        <taxon>Noccaea</taxon>
    </lineage>
</organism>
<proteinExistence type="predicted"/>
<protein>
    <submittedName>
        <fullName evidence="1">Uncharacterized protein</fullName>
    </submittedName>
</protein>
<evidence type="ECO:0000313" key="1">
    <source>
        <dbReference type="EMBL" id="JAU85847.1"/>
    </source>
</evidence>